<protein>
    <submittedName>
        <fullName evidence="2">DUF2197 domain-containing protein</fullName>
    </submittedName>
</protein>
<dbReference type="KEGG" id="scv:A4G25_04035"/>
<dbReference type="Proteomes" id="UP000595942">
    <property type="component" value="Chromosome"/>
</dbReference>
<evidence type="ECO:0000313" key="4">
    <source>
        <dbReference type="Proteomes" id="UP000595942"/>
    </source>
</evidence>
<evidence type="ECO:0000313" key="2">
    <source>
        <dbReference type="EMBL" id="RZI03413.1"/>
    </source>
</evidence>
<accession>A0A143P9F9</accession>
<gene>
    <name evidence="2" type="ORF">EIG99_03575</name>
    <name evidence="1" type="ORF">I6J05_01655</name>
</gene>
<keyword evidence="4" id="KW-1185">Reference proteome</keyword>
<dbReference type="RefSeq" id="WP_047132424.1">
    <property type="nucleotide sequence ID" value="NZ_CP015114.1"/>
</dbReference>
<evidence type="ECO:0000313" key="1">
    <source>
        <dbReference type="EMBL" id="QQS83053.1"/>
    </source>
</evidence>
<dbReference type="EMBL" id="RQTE01000064">
    <property type="protein sequence ID" value="RZI03413.1"/>
    <property type="molecule type" value="Genomic_DNA"/>
</dbReference>
<name>A0A143P9F9_9STAP</name>
<proteinExistence type="predicted"/>
<sequence length="62" mass="7365">MKKVQCIICDTEVLIDENTLEAKQLKNNPIRTFMCGECKSRLDVPKQRHNLYKDNNEFHIEE</sequence>
<reference evidence="2 3" key="1">
    <citation type="submission" date="2018-11" db="EMBL/GenBank/DDBJ databases">
        <title>Genomic profiling of Staphylococcus species from a Poultry farm system in KwaZulu-Natal, South Africa.</title>
        <authorList>
            <person name="Amoako D.G."/>
            <person name="Somboro A.M."/>
            <person name="Abia A.L.K."/>
            <person name="Bester L.A."/>
            <person name="Essack S.Y."/>
        </authorList>
    </citation>
    <scope>NUCLEOTIDE SEQUENCE [LARGE SCALE GENOMIC DNA]</scope>
    <source>
        <strain evidence="2 3">SA11</strain>
    </source>
</reference>
<reference evidence="1 4" key="2">
    <citation type="submission" date="2021-01" db="EMBL/GenBank/DDBJ databases">
        <title>FDA dAtabase for Regulatory Grade micrObial Sequences (FDA-ARGOS): Supporting development and validation of Infectious Disease Dx tests.</title>
        <authorList>
            <person name="Sproer C."/>
            <person name="Gronow S."/>
            <person name="Severitt S."/>
            <person name="Schroder I."/>
            <person name="Tallon L."/>
            <person name="Sadzewicz L."/>
            <person name="Zhao X."/>
            <person name="Boylan J."/>
            <person name="Ott S."/>
            <person name="Bowen H."/>
            <person name="Vavikolanu K."/>
            <person name="Mehta A."/>
            <person name="Aluvathingal J."/>
            <person name="Nadendla S."/>
            <person name="Lowell S."/>
            <person name="Myers T."/>
            <person name="Yan Y."/>
            <person name="Sichtig H."/>
        </authorList>
    </citation>
    <scope>NUCLEOTIDE SEQUENCE [LARGE SCALE GENOMIC DNA]</scope>
    <source>
        <strain evidence="1 4">FDAARGOS_1148</strain>
    </source>
</reference>
<dbReference type="OrthoDB" id="2989868at2"/>
<organism evidence="2 3">
    <name type="scientific">Staphylococcus condimenti</name>
    <dbReference type="NCBI Taxonomy" id="70255"/>
    <lineage>
        <taxon>Bacteria</taxon>
        <taxon>Bacillati</taxon>
        <taxon>Bacillota</taxon>
        <taxon>Bacilli</taxon>
        <taxon>Bacillales</taxon>
        <taxon>Staphylococcaceae</taxon>
        <taxon>Staphylococcus</taxon>
    </lineage>
</organism>
<evidence type="ECO:0000313" key="3">
    <source>
        <dbReference type="Proteomes" id="UP000293854"/>
    </source>
</evidence>
<dbReference type="AlphaFoldDB" id="A0A143P9F9"/>
<dbReference type="Proteomes" id="UP000293854">
    <property type="component" value="Unassembled WGS sequence"/>
</dbReference>
<dbReference type="InterPro" id="IPR019241">
    <property type="entry name" value="DUF2197"/>
</dbReference>
<dbReference type="Pfam" id="PF09963">
    <property type="entry name" value="DUF2197"/>
    <property type="match status" value="1"/>
</dbReference>
<dbReference type="GeneID" id="93727024"/>
<dbReference type="EMBL" id="CP068073">
    <property type="protein sequence ID" value="QQS83053.1"/>
    <property type="molecule type" value="Genomic_DNA"/>
</dbReference>